<proteinExistence type="predicted"/>
<feature type="transmembrane region" description="Helical" evidence="3">
    <location>
        <begin position="307"/>
        <end position="328"/>
    </location>
</feature>
<evidence type="ECO:0000313" key="5">
    <source>
        <dbReference type="EMBL" id="RAK64543.1"/>
    </source>
</evidence>
<protein>
    <recommendedName>
        <fullName evidence="4">J domain-containing protein</fullName>
    </recommendedName>
</protein>
<keyword evidence="3" id="KW-0812">Transmembrane</keyword>
<dbReference type="PROSITE" id="PS50005">
    <property type="entry name" value="TPR"/>
    <property type="match status" value="2"/>
</dbReference>
<feature type="region of interest" description="Disordered" evidence="2">
    <location>
        <begin position="260"/>
        <end position="294"/>
    </location>
</feature>
<dbReference type="InterPro" id="IPR018253">
    <property type="entry name" value="DnaJ_domain_CS"/>
</dbReference>
<dbReference type="InterPro" id="IPR036869">
    <property type="entry name" value="J_dom_sf"/>
</dbReference>
<keyword evidence="1" id="KW-0802">TPR repeat</keyword>
<feature type="repeat" description="TPR" evidence="1">
    <location>
        <begin position="405"/>
        <end position="438"/>
    </location>
</feature>
<gene>
    <name evidence="5" type="ORF">DLM85_17765</name>
</gene>
<dbReference type="InterPro" id="IPR019734">
    <property type="entry name" value="TPR_rpt"/>
</dbReference>
<dbReference type="InterPro" id="IPR011990">
    <property type="entry name" value="TPR-like_helical_dom_sf"/>
</dbReference>
<feature type="domain" description="J" evidence="4">
    <location>
        <begin position="181"/>
        <end position="246"/>
    </location>
</feature>
<comment type="caution">
    <text evidence="5">The sequence shown here is derived from an EMBL/GenBank/DDBJ whole genome shotgun (WGS) entry which is preliminary data.</text>
</comment>
<dbReference type="Pfam" id="PF13414">
    <property type="entry name" value="TPR_11"/>
    <property type="match status" value="1"/>
</dbReference>
<dbReference type="Gene3D" id="1.10.287.110">
    <property type="entry name" value="DnaJ domain"/>
    <property type="match status" value="1"/>
</dbReference>
<evidence type="ECO:0000256" key="3">
    <source>
        <dbReference type="SAM" id="Phobius"/>
    </source>
</evidence>
<dbReference type="OrthoDB" id="1495940at2"/>
<evidence type="ECO:0000256" key="2">
    <source>
        <dbReference type="SAM" id="MobiDB-lite"/>
    </source>
</evidence>
<name>A0A328BBT1_9BACT</name>
<dbReference type="Proteomes" id="UP000248553">
    <property type="component" value="Unassembled WGS sequence"/>
</dbReference>
<dbReference type="PROSITE" id="PS00636">
    <property type="entry name" value="DNAJ_1"/>
    <property type="match status" value="1"/>
</dbReference>
<dbReference type="InterPro" id="IPR052758">
    <property type="entry name" value="SRC_co-chaperone"/>
</dbReference>
<keyword evidence="3" id="KW-0472">Membrane</keyword>
<dbReference type="PROSITE" id="PS50076">
    <property type="entry name" value="DNAJ_2"/>
    <property type="match status" value="1"/>
</dbReference>
<accession>A0A328BBT1</accession>
<organism evidence="5 6">
    <name type="scientific">Hymenobacter edaphi</name>
    <dbReference type="NCBI Taxonomy" id="2211146"/>
    <lineage>
        <taxon>Bacteria</taxon>
        <taxon>Pseudomonadati</taxon>
        <taxon>Bacteroidota</taxon>
        <taxon>Cytophagia</taxon>
        <taxon>Cytophagales</taxon>
        <taxon>Hymenobacteraceae</taxon>
        <taxon>Hymenobacter</taxon>
    </lineage>
</organism>
<dbReference type="InterPro" id="IPR001623">
    <property type="entry name" value="DnaJ_domain"/>
</dbReference>
<dbReference type="EMBL" id="QHKM01000006">
    <property type="protein sequence ID" value="RAK64543.1"/>
    <property type="molecule type" value="Genomic_DNA"/>
</dbReference>
<dbReference type="SMART" id="SM00028">
    <property type="entry name" value="TPR"/>
    <property type="match status" value="3"/>
</dbReference>
<keyword evidence="6" id="KW-1185">Reference proteome</keyword>
<feature type="repeat" description="TPR" evidence="1">
    <location>
        <begin position="478"/>
        <end position="511"/>
    </location>
</feature>
<dbReference type="PANTHER" id="PTHR44200">
    <property type="entry name" value="DNAJ HOMOLOG SUBFAMILY C MEMBER 7"/>
    <property type="match status" value="1"/>
</dbReference>
<keyword evidence="3" id="KW-1133">Transmembrane helix</keyword>
<sequence>MALVRFVDGVGQDFIGQTLVELLADAHHKDDEQQQIEAGHDAKAPVRAVEGRVEGQPGEDAQEHHEQQAQDGQGGALRHANEDGFDFFLHFQAHQIDARVDVAHQVLHQRVVAGRRIFSSHAAAKKGVGTRNKAGSGTDRRTPRKEAVFGGTQGFYGKAPTASELRRTFTFTPVAANVSQTLYQVLGVEPTAPLADIKQAYKQLALRYHPDRHGGSRLYEDQFKAVAAAYQVLSDAGRRAHYDHQLRQARLRAEEARRAQQYRPQSQHVYGVPMPPPEPLRTRPPASSAERHYVRHPKQARFTRRDWLLVIGVLVGLLLFGLGAKWVMDRVAARSNYQDGLRAYTQQHWGAAHSYFSETLAFKPEHVGALRRRAEIEQLVYRNYPQASADYAAALHYTRNHRAAAQLYYRLGQCAAGQKRTRLALDQFSRAVVLDSTLSAAWLARGELRLFEQRLFVSAASDLSVGLRLQAGKQAPSAKWLTYRGLAYFKAGDYPAALTDYQQVLLLRPRSGQIYFLLGRVAQKQGRRGAACELFRRGSQLGYFPATDAQRRGPCGR</sequence>
<evidence type="ECO:0000259" key="4">
    <source>
        <dbReference type="PROSITE" id="PS50076"/>
    </source>
</evidence>
<dbReference type="PRINTS" id="PR00625">
    <property type="entry name" value="JDOMAIN"/>
</dbReference>
<dbReference type="SUPFAM" id="SSF46565">
    <property type="entry name" value="Chaperone J-domain"/>
    <property type="match status" value="1"/>
</dbReference>
<dbReference type="SUPFAM" id="SSF48452">
    <property type="entry name" value="TPR-like"/>
    <property type="match status" value="1"/>
</dbReference>
<evidence type="ECO:0000256" key="1">
    <source>
        <dbReference type="PROSITE-ProRule" id="PRU00339"/>
    </source>
</evidence>
<feature type="region of interest" description="Disordered" evidence="2">
    <location>
        <begin position="30"/>
        <end position="77"/>
    </location>
</feature>
<dbReference type="AlphaFoldDB" id="A0A328BBT1"/>
<dbReference type="Gene3D" id="1.25.40.10">
    <property type="entry name" value="Tetratricopeptide repeat domain"/>
    <property type="match status" value="2"/>
</dbReference>
<dbReference type="PANTHER" id="PTHR44200:SF1">
    <property type="entry name" value="DNAJ HOMOLOG SUBFAMILY C MEMBER 7"/>
    <property type="match status" value="1"/>
</dbReference>
<feature type="region of interest" description="Disordered" evidence="2">
    <location>
        <begin position="123"/>
        <end position="144"/>
    </location>
</feature>
<dbReference type="Pfam" id="PF00226">
    <property type="entry name" value="DnaJ"/>
    <property type="match status" value="1"/>
</dbReference>
<reference evidence="6" key="1">
    <citation type="submission" date="2018-05" db="EMBL/GenBank/DDBJ databases">
        <authorList>
            <person name="Nie L."/>
        </authorList>
    </citation>
    <scope>NUCLEOTIDE SEQUENCE [LARGE SCALE GENOMIC DNA]</scope>
    <source>
        <strain evidence="6">NL</strain>
    </source>
</reference>
<dbReference type="SMART" id="SM00271">
    <property type="entry name" value="DnaJ"/>
    <property type="match status" value="1"/>
</dbReference>
<feature type="compositionally biased region" description="Basic and acidic residues" evidence="2">
    <location>
        <begin position="30"/>
        <end position="53"/>
    </location>
</feature>
<dbReference type="CDD" id="cd06257">
    <property type="entry name" value="DnaJ"/>
    <property type="match status" value="1"/>
</dbReference>
<dbReference type="Pfam" id="PF13432">
    <property type="entry name" value="TPR_16"/>
    <property type="match status" value="1"/>
</dbReference>
<evidence type="ECO:0000313" key="6">
    <source>
        <dbReference type="Proteomes" id="UP000248553"/>
    </source>
</evidence>